<evidence type="ECO:0000259" key="6">
    <source>
        <dbReference type="PROSITE" id="PS50056"/>
    </source>
</evidence>
<dbReference type="PROSITE" id="PS01179">
    <property type="entry name" value="PID"/>
    <property type="match status" value="1"/>
</dbReference>
<evidence type="ECO:0000259" key="4">
    <source>
        <dbReference type="PROSITE" id="PS01179"/>
    </source>
</evidence>
<dbReference type="Pfam" id="PF00102">
    <property type="entry name" value="Y_phosphatase"/>
    <property type="match status" value="1"/>
</dbReference>
<dbReference type="Proteomes" id="UP000093561">
    <property type="component" value="Unassembled WGS sequence"/>
</dbReference>
<name>A0AAF5PSB6_WUCBA</name>
<dbReference type="PANTHER" id="PTHR46163:SF2">
    <property type="entry name" value="PROTEIN-TYROSINE PHOSPHATASE"/>
    <property type="match status" value="1"/>
</dbReference>
<proteinExistence type="predicted"/>
<dbReference type="SUPFAM" id="SSF50729">
    <property type="entry name" value="PH domain-like"/>
    <property type="match status" value="1"/>
</dbReference>
<dbReference type="CDD" id="cd01268">
    <property type="entry name" value="PTB_Numb"/>
    <property type="match status" value="1"/>
</dbReference>
<dbReference type="SUPFAM" id="SSF52799">
    <property type="entry name" value="(Phosphotyrosine protein) phosphatases II"/>
    <property type="match status" value="1"/>
</dbReference>
<feature type="compositionally biased region" description="Basic residues" evidence="3">
    <location>
        <begin position="704"/>
        <end position="714"/>
    </location>
</feature>
<evidence type="ECO:0000256" key="3">
    <source>
        <dbReference type="SAM" id="MobiDB-lite"/>
    </source>
</evidence>
<dbReference type="WBParaSite" id="mrna-Wban_05054">
    <property type="protein sequence ID" value="mrna-Wban_05054"/>
    <property type="gene ID" value="Wban_05054"/>
</dbReference>
<dbReference type="SMART" id="SM00194">
    <property type="entry name" value="PTPc"/>
    <property type="match status" value="1"/>
</dbReference>
<feature type="domain" description="Tyrosine-protein phosphatase" evidence="5">
    <location>
        <begin position="772"/>
        <end position="1024"/>
    </location>
</feature>
<dbReference type="InterPro" id="IPR052782">
    <property type="entry name" value="Oocyte-zygote_transition_reg"/>
</dbReference>
<reference evidence="7" key="2">
    <citation type="journal article" date="2016" name="Mol. Ecol.">
        <title>Population genomics of the filarial nematode parasite Wuchereria bancrofti from mosquitoes.</title>
        <authorList>
            <person name="Small S.T."/>
            <person name="Reimer L.J."/>
            <person name="Tisch D.J."/>
            <person name="King C.L."/>
            <person name="Christensen B.M."/>
            <person name="Siba P.M."/>
            <person name="Kazura J.W."/>
            <person name="Serre D."/>
            <person name="Zimmerman P.A."/>
        </authorList>
    </citation>
    <scope>NUCLEOTIDE SEQUENCE</scope>
    <source>
        <strain evidence="7">pt0022</strain>
    </source>
</reference>
<feature type="compositionally biased region" description="Polar residues" evidence="3">
    <location>
        <begin position="101"/>
        <end position="120"/>
    </location>
</feature>
<evidence type="ECO:0000256" key="2">
    <source>
        <dbReference type="ARBA" id="ARBA00022490"/>
    </source>
</evidence>
<dbReference type="InterPro" id="IPR011993">
    <property type="entry name" value="PH-like_dom_sf"/>
</dbReference>
<dbReference type="SMART" id="SM00462">
    <property type="entry name" value="PTB"/>
    <property type="match status" value="1"/>
</dbReference>
<dbReference type="Gene3D" id="3.90.190.10">
    <property type="entry name" value="Protein tyrosine phosphatase superfamily"/>
    <property type="match status" value="1"/>
</dbReference>
<feature type="domain" description="PID" evidence="4">
    <location>
        <begin position="137"/>
        <end position="269"/>
    </location>
</feature>
<dbReference type="CDD" id="cd00047">
    <property type="entry name" value="PTPc"/>
    <property type="match status" value="1"/>
</dbReference>
<dbReference type="GO" id="GO:0005737">
    <property type="term" value="C:cytoplasm"/>
    <property type="evidence" value="ECO:0007669"/>
    <property type="project" value="UniProtKB-SubCell"/>
</dbReference>
<evidence type="ECO:0000313" key="7">
    <source>
        <dbReference type="Proteomes" id="UP000093561"/>
    </source>
</evidence>
<feature type="compositionally biased region" description="Polar residues" evidence="3">
    <location>
        <begin position="28"/>
        <end position="38"/>
    </location>
</feature>
<feature type="domain" description="Tyrosine specific protein phosphatases" evidence="6">
    <location>
        <begin position="943"/>
        <end position="1015"/>
    </location>
</feature>
<feature type="compositionally biased region" description="Basic residues" evidence="3">
    <location>
        <begin position="91"/>
        <end position="100"/>
    </location>
</feature>
<evidence type="ECO:0000259" key="5">
    <source>
        <dbReference type="PROSITE" id="PS50055"/>
    </source>
</evidence>
<dbReference type="FunFam" id="2.30.29.30:FF:000486">
    <property type="entry name" value="Numb-related protein 1"/>
    <property type="match status" value="1"/>
</dbReference>
<feature type="region of interest" description="Disordered" evidence="3">
    <location>
        <begin position="619"/>
        <end position="647"/>
    </location>
</feature>
<dbReference type="GO" id="GO:0004725">
    <property type="term" value="F:protein tyrosine phosphatase activity"/>
    <property type="evidence" value="ECO:0007669"/>
    <property type="project" value="InterPro"/>
</dbReference>
<feature type="region of interest" description="Disordered" evidence="3">
    <location>
        <begin position="699"/>
        <end position="748"/>
    </location>
</feature>
<accession>A0AAF5PSB6</accession>
<organism evidence="7 8">
    <name type="scientific">Wuchereria bancrofti</name>
    <dbReference type="NCBI Taxonomy" id="6293"/>
    <lineage>
        <taxon>Eukaryota</taxon>
        <taxon>Metazoa</taxon>
        <taxon>Ecdysozoa</taxon>
        <taxon>Nematoda</taxon>
        <taxon>Chromadorea</taxon>
        <taxon>Rhabditida</taxon>
        <taxon>Spirurina</taxon>
        <taxon>Spiruromorpha</taxon>
        <taxon>Filarioidea</taxon>
        <taxon>Onchocercidae</taxon>
        <taxon>Wuchereria</taxon>
    </lineage>
</organism>
<dbReference type="InterPro" id="IPR029021">
    <property type="entry name" value="Prot-tyrosine_phosphatase-like"/>
</dbReference>
<evidence type="ECO:0008006" key="9">
    <source>
        <dbReference type="Google" id="ProtNLM"/>
    </source>
</evidence>
<reference evidence="7" key="1">
    <citation type="submission" date="2015-03" db="EMBL/GenBank/DDBJ databases">
        <title>Wuchereria bancrofti Genome Sequencing Papua New Guinea Strain.</title>
        <authorList>
            <person name="Small S.T."/>
            <person name="Serre D."/>
            <person name="Zimmerman P.A."/>
        </authorList>
    </citation>
    <scope>NUCLEOTIDE SEQUENCE [LARGE SCALE GENOMIC DNA]</scope>
    <source>
        <strain evidence="7">pt0022</strain>
    </source>
</reference>
<feature type="compositionally biased region" description="Basic and acidic residues" evidence="3">
    <location>
        <begin position="627"/>
        <end position="647"/>
    </location>
</feature>
<comment type="subcellular location">
    <subcellularLocation>
        <location evidence="1">Cytoplasm</location>
    </subcellularLocation>
</comment>
<dbReference type="AlphaFoldDB" id="A0AAF5PSB6"/>
<dbReference type="InterPro" id="IPR000387">
    <property type="entry name" value="Tyr_Pase_dom"/>
</dbReference>
<dbReference type="PRINTS" id="PR00700">
    <property type="entry name" value="PRTYPHPHTASE"/>
</dbReference>
<protein>
    <recommendedName>
        <fullName evidence="9">Protein-tyrosine phosphatase containing protein</fullName>
    </recommendedName>
</protein>
<dbReference type="Pfam" id="PF00640">
    <property type="entry name" value="PID"/>
    <property type="match status" value="1"/>
</dbReference>
<dbReference type="PROSITE" id="PS50055">
    <property type="entry name" value="TYR_PHOSPHATASE_PTP"/>
    <property type="match status" value="1"/>
</dbReference>
<dbReference type="PROSITE" id="PS50056">
    <property type="entry name" value="TYR_PHOSPHATASE_2"/>
    <property type="match status" value="1"/>
</dbReference>
<evidence type="ECO:0000256" key="1">
    <source>
        <dbReference type="ARBA" id="ARBA00004496"/>
    </source>
</evidence>
<dbReference type="InterPro" id="IPR016130">
    <property type="entry name" value="Tyr_Pase_AS"/>
</dbReference>
<feature type="region of interest" description="Disordered" evidence="3">
    <location>
        <begin position="87"/>
        <end position="122"/>
    </location>
</feature>
<feature type="compositionally biased region" description="Polar residues" evidence="3">
    <location>
        <begin position="46"/>
        <end position="55"/>
    </location>
</feature>
<feature type="region of interest" description="Disordered" evidence="3">
    <location>
        <begin position="22"/>
        <end position="55"/>
    </location>
</feature>
<keyword evidence="2" id="KW-0963">Cytoplasm</keyword>
<sequence length="1057" mass="118851">MPSTPSSSIFYRNIWRLTERNKKRKNESLTNSHSNSDEAINDYGNMPQQQDQLQRSVEVSCEAQDVLSSRGSVVHRGMDRIRRSFRESFHRKMSKQHISRRTPSGRQLSPNRSANNSGSSKAEFWQPDEIAVRNGTCNFSVKYLGGIEVFESRGMQICEGALKLLRGQRRRPIKAVLYVSGDGLRVVDQESSRGLIVDQTIEKVSFCAPDRSHDKGFAYICRDGTSRRWMCHGFHAIKESGERLSHAVGCAFAICLERKKKRDAEAAAVVQAAAGLPPIGCGKPNATGFTLDEIAQQIPSIPISSFERNSCNGSFRRLSITERLRDPQTAIIQPPPATSTMSTALHITAKPRPIGNPLLLIRQGSLRTPAPSITNTISFHRQLSLRSCPDPSIKKQQQVSATTIGKGEPIFEDDEDKSWLNDGTLNEGSTFENAPYCPVKYNGFRQSLSYTAAPYTNTCEFSGTQAYSLVNSPLQVQTNYSSYVNGPESWLSSSISTCPSTVKSKADEWLEQTLRSSLSLNSPCRNASDLIKTSHTMSNVGPPPDHPPPPLPTSSTFQGIGLETAIRFSSDFSQYELPTTTEDFSSLDKNATTIPSTSAGSSEIDIFGQPVFSALLSNSQTTPKQDQMNEKCTNDKESEKPDETDPFDVRWSHLAVNVATTYPVPVHSTNPFYSESSARFVCRYKQFVDTTIQIEYMSQESRPGKKKSIRRRSATRSSRKELADEDGTQMERDSRPSRRRLATLRKGPENRDMIVQMKAFCTTTVATGVQGLMKEFKEIRESSIPPSQLVKTAFDKNPDKNRYRDVFCVDETRVVLNYPPKTTNDYIHANWVDVVSMKQRFICTQAPKENTVEDFWRMVWQESCRSIIMLCNIMECGKKKCEQYWPAEEGQSKEYGTLKVTCSRVIQEEKMLTISNLIVTNGNKKLTLEHIAWNDWPDRGVPNNFLAPFRLLQRIKNQIHVVIHCSAGIGRTGTVVGLDIADSMFNDGMKVTMRDVVRELRLQRHGSIQTDIQYVYIHRCILALSENRKLIKRNEILSFLRDFDILAHARGSLPSTT</sequence>
<dbReference type="Gene3D" id="2.30.29.30">
    <property type="entry name" value="Pleckstrin-homology domain (PH domain)/Phosphotyrosine-binding domain (PTB)"/>
    <property type="match status" value="1"/>
</dbReference>
<dbReference type="PANTHER" id="PTHR46163">
    <property type="entry name" value="TYROSINE-PROTEIN PHOSPHATASE-RELATED"/>
    <property type="match status" value="1"/>
</dbReference>
<dbReference type="InterPro" id="IPR000242">
    <property type="entry name" value="PTP_cat"/>
</dbReference>
<evidence type="ECO:0000313" key="8">
    <source>
        <dbReference type="WBParaSite" id="mrna-Wban_05054"/>
    </source>
</evidence>
<dbReference type="InterPro" id="IPR003595">
    <property type="entry name" value="Tyr_Pase_cat"/>
</dbReference>
<dbReference type="InterPro" id="IPR006020">
    <property type="entry name" value="PTB/PI_dom"/>
</dbReference>
<dbReference type="SMART" id="SM00404">
    <property type="entry name" value="PTPc_motif"/>
    <property type="match status" value="1"/>
</dbReference>
<reference evidence="8" key="3">
    <citation type="submission" date="2024-02" db="UniProtKB">
        <authorList>
            <consortium name="WormBaseParasite"/>
        </authorList>
    </citation>
    <scope>IDENTIFICATION</scope>
    <source>
        <strain evidence="8">pt0022</strain>
    </source>
</reference>
<dbReference type="PROSITE" id="PS00383">
    <property type="entry name" value="TYR_PHOSPHATASE_1"/>
    <property type="match status" value="1"/>
</dbReference>